<proteinExistence type="predicted"/>
<dbReference type="InterPro" id="IPR051785">
    <property type="entry name" value="MMCE/EMCE_epimerase"/>
</dbReference>
<dbReference type="InterPro" id="IPR004360">
    <property type="entry name" value="Glyas_Fos-R_dOase_dom"/>
</dbReference>
<dbReference type="InterPro" id="IPR029044">
    <property type="entry name" value="Nucleotide-diphossugar_trans"/>
</dbReference>
<accession>A0A938X4J8</accession>
<reference evidence="2" key="1">
    <citation type="submission" date="2020-08" db="EMBL/GenBank/DDBJ databases">
        <authorList>
            <person name="Cejkova D."/>
            <person name="Kubasova T."/>
            <person name="Jahodarova E."/>
            <person name="Rychlik I."/>
        </authorList>
    </citation>
    <scope>NUCLEOTIDE SEQUENCE</scope>
    <source>
        <strain evidence="2">An420c</strain>
    </source>
</reference>
<dbReference type="InterPro" id="IPR029068">
    <property type="entry name" value="Glyas_Bleomycin-R_OHBP_Dase"/>
</dbReference>
<evidence type="ECO:0000256" key="1">
    <source>
        <dbReference type="ARBA" id="ARBA00022723"/>
    </source>
</evidence>
<protein>
    <submittedName>
        <fullName evidence="2">VOC family protein</fullName>
    </submittedName>
</protein>
<keyword evidence="3" id="KW-1185">Reference proteome</keyword>
<dbReference type="AlphaFoldDB" id="A0A938X4J8"/>
<dbReference type="GO" id="GO:0004493">
    <property type="term" value="F:methylmalonyl-CoA epimerase activity"/>
    <property type="evidence" value="ECO:0007669"/>
    <property type="project" value="TreeGrafter"/>
</dbReference>
<dbReference type="PROSITE" id="PS51819">
    <property type="entry name" value="VOC"/>
    <property type="match status" value="1"/>
</dbReference>
<keyword evidence="1" id="KW-0479">Metal-binding</keyword>
<organism evidence="2 3">
    <name type="scientific">Mordavella massiliensis</name>
    <dbReference type="NCBI Taxonomy" id="1871024"/>
    <lineage>
        <taxon>Bacteria</taxon>
        <taxon>Bacillati</taxon>
        <taxon>Bacillota</taxon>
        <taxon>Clostridia</taxon>
        <taxon>Eubacteriales</taxon>
        <taxon>Clostridiaceae</taxon>
        <taxon>Mordavella</taxon>
    </lineage>
</organism>
<name>A0A938X4J8_9CLOT</name>
<dbReference type="Gene3D" id="3.90.550.10">
    <property type="entry name" value="Spore Coat Polysaccharide Biosynthesis Protein SpsA, Chain A"/>
    <property type="match status" value="1"/>
</dbReference>
<dbReference type="Proteomes" id="UP000713880">
    <property type="component" value="Unassembled WGS sequence"/>
</dbReference>
<dbReference type="Gene3D" id="3.10.180.10">
    <property type="entry name" value="2,3-Dihydroxybiphenyl 1,2-Dioxygenase, domain 1"/>
    <property type="match status" value="1"/>
</dbReference>
<dbReference type="InterPro" id="IPR037523">
    <property type="entry name" value="VOC_core"/>
</dbReference>
<dbReference type="EMBL" id="JACJLV010000020">
    <property type="protein sequence ID" value="MBM6826938.1"/>
    <property type="molecule type" value="Genomic_DNA"/>
</dbReference>
<dbReference type="GO" id="GO:0046491">
    <property type="term" value="P:L-methylmalonyl-CoA metabolic process"/>
    <property type="evidence" value="ECO:0007669"/>
    <property type="project" value="TreeGrafter"/>
</dbReference>
<dbReference type="PANTHER" id="PTHR43048">
    <property type="entry name" value="METHYLMALONYL-COA EPIMERASE"/>
    <property type="match status" value="1"/>
</dbReference>
<evidence type="ECO:0000313" key="3">
    <source>
        <dbReference type="Proteomes" id="UP000713880"/>
    </source>
</evidence>
<sequence length="213" mass="24827">MQSAGETQEPGQEDAATEWLGCVRYRDREGNPVWFGKAYFPELLELKKEEGGKKVFRRHRDKARYYEIQDRKELEDIDHLQGGSRMKEYLTGIQHIGIPTKDMDATVAFYQKLGFEIAFETINEANGARVVFLKLNNLVIETYEEKEIKMEYGSIDHLAIDVTDIEKTYEEVCALGLNNQPDEIHFLPFWENGVRYFKIDGPNRECIEFSQML</sequence>
<dbReference type="SUPFAM" id="SSF54593">
    <property type="entry name" value="Glyoxalase/Bleomycin resistance protein/Dihydroxybiphenyl dioxygenase"/>
    <property type="match status" value="1"/>
</dbReference>
<dbReference type="Pfam" id="PF00903">
    <property type="entry name" value="Glyoxalase"/>
    <property type="match status" value="1"/>
</dbReference>
<dbReference type="CDD" id="cd06587">
    <property type="entry name" value="VOC"/>
    <property type="match status" value="1"/>
</dbReference>
<reference evidence="2" key="2">
    <citation type="journal article" date="2021" name="Sci. Rep.">
        <title>The distribution of antibiotic resistance genes in chicken gut microbiota commensals.</title>
        <authorList>
            <person name="Juricova H."/>
            <person name="Matiasovicova J."/>
            <person name="Kubasova T."/>
            <person name="Cejkova D."/>
            <person name="Rychlik I."/>
        </authorList>
    </citation>
    <scope>NUCLEOTIDE SEQUENCE</scope>
    <source>
        <strain evidence="2">An420c</strain>
    </source>
</reference>
<gene>
    <name evidence="2" type="ORF">H6A13_07465</name>
</gene>
<evidence type="ECO:0000313" key="2">
    <source>
        <dbReference type="EMBL" id="MBM6826938.1"/>
    </source>
</evidence>
<comment type="caution">
    <text evidence="2">The sequence shown here is derived from an EMBL/GenBank/DDBJ whole genome shotgun (WGS) entry which is preliminary data.</text>
</comment>
<dbReference type="GO" id="GO:0046872">
    <property type="term" value="F:metal ion binding"/>
    <property type="evidence" value="ECO:0007669"/>
    <property type="project" value="UniProtKB-KW"/>
</dbReference>
<dbReference type="PANTHER" id="PTHR43048:SF3">
    <property type="entry name" value="METHYLMALONYL-COA EPIMERASE, MITOCHONDRIAL"/>
    <property type="match status" value="1"/>
</dbReference>